<dbReference type="OrthoDB" id="343907at2759"/>
<evidence type="ECO:0008006" key="4">
    <source>
        <dbReference type="Google" id="ProtNLM"/>
    </source>
</evidence>
<dbReference type="STRING" id="246409.I1C0J7"/>
<dbReference type="PANTHER" id="PTHR13378">
    <property type="entry name" value="REGULATOR COMPLEX PROTEIN LAMTOR3"/>
    <property type="match status" value="1"/>
</dbReference>
<dbReference type="RefSeq" id="XP_067517373.1">
    <property type="nucleotide sequence ID" value="XM_067661272.1"/>
</dbReference>
<protein>
    <recommendedName>
        <fullName evidence="4">Roadblock/LAMTOR2 domain-containing protein</fullName>
    </recommendedName>
</protein>
<dbReference type="VEuPathDB" id="FungiDB:RO3G_06682"/>
<dbReference type="GO" id="GO:0071230">
    <property type="term" value="P:cellular response to amino acid stimulus"/>
    <property type="evidence" value="ECO:0007669"/>
    <property type="project" value="TreeGrafter"/>
</dbReference>
<dbReference type="eggNOG" id="ENOG502RYGZ">
    <property type="taxonomic scope" value="Eukaryota"/>
</dbReference>
<evidence type="ECO:0000256" key="1">
    <source>
        <dbReference type="ARBA" id="ARBA00005356"/>
    </source>
</evidence>
<organism evidence="2 3">
    <name type="scientific">Rhizopus delemar (strain RA 99-880 / ATCC MYA-4621 / FGSC 9543 / NRRL 43880)</name>
    <name type="common">Mucormycosis agent</name>
    <name type="synonym">Rhizopus arrhizus var. delemar</name>
    <dbReference type="NCBI Taxonomy" id="246409"/>
    <lineage>
        <taxon>Eukaryota</taxon>
        <taxon>Fungi</taxon>
        <taxon>Fungi incertae sedis</taxon>
        <taxon>Mucoromycota</taxon>
        <taxon>Mucoromycotina</taxon>
        <taxon>Mucoromycetes</taxon>
        <taxon>Mucorales</taxon>
        <taxon>Mucorineae</taxon>
        <taxon>Rhizopodaceae</taxon>
        <taxon>Rhizopus</taxon>
    </lineage>
</organism>
<dbReference type="InterPro" id="IPR015019">
    <property type="entry name" value="LAMTOR3"/>
</dbReference>
<dbReference type="SMART" id="SM01278">
    <property type="entry name" value="MAPKK1_Int"/>
    <property type="match status" value="1"/>
</dbReference>
<evidence type="ECO:0000313" key="3">
    <source>
        <dbReference type="Proteomes" id="UP000009138"/>
    </source>
</evidence>
<sequence>MESRFNELCSKHFFDGLLFASVTDRDGVVVLKCKSDNAKEDLMEPILSTTFAVTNNQASKLGLGNNKSIISVYDLYQIIQFIDTPFIINIIADASSNTGLFINLGNNLLELTKPLVESMIEK</sequence>
<accession>I1C0J7</accession>
<dbReference type="InParanoid" id="I1C0J7"/>
<dbReference type="Pfam" id="PF08923">
    <property type="entry name" value="MAPKK1_Int"/>
    <property type="match status" value="1"/>
</dbReference>
<dbReference type="AlphaFoldDB" id="I1C0J7"/>
<dbReference type="Gene3D" id="3.30.450.30">
    <property type="entry name" value="Dynein light chain 2a, cytoplasmic"/>
    <property type="match status" value="1"/>
</dbReference>
<dbReference type="Proteomes" id="UP000009138">
    <property type="component" value="Unassembled WGS sequence"/>
</dbReference>
<dbReference type="PANTHER" id="PTHR13378:SF1">
    <property type="entry name" value="RAGULATOR COMPLEX PROTEIN LAMTOR3"/>
    <property type="match status" value="1"/>
</dbReference>
<gene>
    <name evidence="2" type="ORF">RO3G_06682</name>
</gene>
<dbReference type="OMA" id="YQVIQMN"/>
<dbReference type="EMBL" id="CH476735">
    <property type="protein sequence ID" value="EIE81977.1"/>
    <property type="molecule type" value="Genomic_DNA"/>
</dbReference>
<reference evidence="2 3" key="1">
    <citation type="journal article" date="2009" name="PLoS Genet.">
        <title>Genomic analysis of the basal lineage fungus Rhizopus oryzae reveals a whole-genome duplication.</title>
        <authorList>
            <person name="Ma L.-J."/>
            <person name="Ibrahim A.S."/>
            <person name="Skory C."/>
            <person name="Grabherr M.G."/>
            <person name="Burger G."/>
            <person name="Butler M."/>
            <person name="Elias M."/>
            <person name="Idnurm A."/>
            <person name="Lang B.F."/>
            <person name="Sone T."/>
            <person name="Abe A."/>
            <person name="Calvo S.E."/>
            <person name="Corrochano L.M."/>
            <person name="Engels R."/>
            <person name="Fu J."/>
            <person name="Hansberg W."/>
            <person name="Kim J.-M."/>
            <person name="Kodira C.D."/>
            <person name="Koehrsen M.J."/>
            <person name="Liu B."/>
            <person name="Miranda-Saavedra D."/>
            <person name="O'Leary S."/>
            <person name="Ortiz-Castellanos L."/>
            <person name="Poulter R."/>
            <person name="Rodriguez-Romero J."/>
            <person name="Ruiz-Herrera J."/>
            <person name="Shen Y.-Q."/>
            <person name="Zeng Q."/>
            <person name="Galagan J."/>
            <person name="Birren B.W."/>
            <person name="Cuomo C.A."/>
            <person name="Wickes B.L."/>
        </authorList>
    </citation>
    <scope>NUCLEOTIDE SEQUENCE [LARGE SCALE GENOMIC DNA]</scope>
    <source>
        <strain evidence="3">RA 99-880 / ATCC MYA-4621 / FGSC 9543 / NRRL 43880</strain>
    </source>
</reference>
<dbReference type="GeneID" id="93613653"/>
<dbReference type="GO" id="GO:0032008">
    <property type="term" value="P:positive regulation of TOR signaling"/>
    <property type="evidence" value="ECO:0007669"/>
    <property type="project" value="TreeGrafter"/>
</dbReference>
<comment type="similarity">
    <text evidence="1">Belongs to the LAMTOR3 family.</text>
</comment>
<proteinExistence type="inferred from homology"/>
<name>I1C0J7_RHIO9</name>
<dbReference type="GO" id="GO:0071986">
    <property type="term" value="C:Ragulator complex"/>
    <property type="evidence" value="ECO:0007669"/>
    <property type="project" value="TreeGrafter"/>
</dbReference>
<keyword evidence="3" id="KW-1185">Reference proteome</keyword>
<dbReference type="SUPFAM" id="SSF103196">
    <property type="entry name" value="Roadblock/LC7 domain"/>
    <property type="match status" value="1"/>
</dbReference>
<evidence type="ECO:0000313" key="2">
    <source>
        <dbReference type="EMBL" id="EIE81977.1"/>
    </source>
</evidence>